<dbReference type="PANTHER" id="PTHR46116">
    <property type="entry name" value="(E3-INDEPENDENT) E2 UBIQUITIN-CONJUGATING ENZYME"/>
    <property type="match status" value="1"/>
</dbReference>
<evidence type="ECO:0000313" key="5">
    <source>
        <dbReference type="Proteomes" id="UP001443914"/>
    </source>
</evidence>
<evidence type="ECO:0000259" key="3">
    <source>
        <dbReference type="PROSITE" id="PS50127"/>
    </source>
</evidence>
<protein>
    <recommendedName>
        <fullName evidence="3">UBC core domain-containing protein</fullName>
    </recommendedName>
</protein>
<proteinExistence type="predicted"/>
<dbReference type="PROSITE" id="PS50127">
    <property type="entry name" value="UBC_2"/>
    <property type="match status" value="1"/>
</dbReference>
<sequence>MTSEIEEILDEVDQKFKSLKRFEVVSALPDDHHFLNNRWQTFLCGLRISKIEQETQLRKRMEQECEILETNLPNSMYVQAYESRRDLMRAVVIGLKGSPYSYGLFFFDIFFPRAYPSKPPQIFHHHNYALSKMNSSLSYSYNGNNCSVLYDGLRSTWNSKTSNVLTLLKYIQDKVLMTSEIYSKDVDKEFLLSHKAMLNFLRFAPSGFEDFVKGYFRKYSHDILLKFKGKGSSNDKNEISKMFTELYNAFEMNGSYCKHLVNVLDKDVPRPSRMSSAKNA</sequence>
<dbReference type="AlphaFoldDB" id="A0AAW1JL55"/>
<dbReference type="EMBL" id="JBDFQZ010000007">
    <property type="protein sequence ID" value="KAK9704737.1"/>
    <property type="molecule type" value="Genomic_DNA"/>
</dbReference>
<evidence type="ECO:0000313" key="4">
    <source>
        <dbReference type="EMBL" id="KAK9704737.1"/>
    </source>
</evidence>
<keyword evidence="1" id="KW-0808">Transferase</keyword>
<dbReference type="SUPFAM" id="SSF54495">
    <property type="entry name" value="UBC-like"/>
    <property type="match status" value="1"/>
</dbReference>
<comment type="caution">
    <text evidence="4">The sequence shown here is derived from an EMBL/GenBank/DDBJ whole genome shotgun (WGS) entry which is preliminary data.</text>
</comment>
<keyword evidence="2" id="KW-0833">Ubl conjugation pathway</keyword>
<dbReference type="Gene3D" id="3.10.110.10">
    <property type="entry name" value="Ubiquitin Conjugating Enzyme"/>
    <property type="match status" value="1"/>
</dbReference>
<accession>A0AAW1JL55</accession>
<evidence type="ECO:0000256" key="2">
    <source>
        <dbReference type="ARBA" id="ARBA00022786"/>
    </source>
</evidence>
<evidence type="ECO:0000256" key="1">
    <source>
        <dbReference type="ARBA" id="ARBA00022679"/>
    </source>
</evidence>
<gene>
    <name evidence="4" type="ORF">RND81_07G007900</name>
</gene>
<reference evidence="4" key="1">
    <citation type="submission" date="2024-03" db="EMBL/GenBank/DDBJ databases">
        <title>WGS assembly of Saponaria officinalis var. Norfolk2.</title>
        <authorList>
            <person name="Jenkins J."/>
            <person name="Shu S."/>
            <person name="Grimwood J."/>
            <person name="Barry K."/>
            <person name="Goodstein D."/>
            <person name="Schmutz J."/>
            <person name="Leebens-Mack J."/>
            <person name="Osbourn A."/>
        </authorList>
    </citation>
    <scope>NUCLEOTIDE SEQUENCE [LARGE SCALE GENOMIC DNA]</scope>
    <source>
        <strain evidence="4">JIC</strain>
    </source>
</reference>
<dbReference type="InterPro" id="IPR016135">
    <property type="entry name" value="UBQ-conjugating_enzyme/RWD"/>
</dbReference>
<feature type="domain" description="UBC core" evidence="3">
    <location>
        <begin position="56"/>
        <end position="221"/>
    </location>
</feature>
<dbReference type="Proteomes" id="UP001443914">
    <property type="component" value="Unassembled WGS sequence"/>
</dbReference>
<keyword evidence="5" id="KW-1185">Reference proteome</keyword>
<dbReference type="InterPro" id="IPR000608">
    <property type="entry name" value="UBC"/>
</dbReference>
<name>A0AAW1JL55_SAPOF</name>
<organism evidence="4 5">
    <name type="scientific">Saponaria officinalis</name>
    <name type="common">Common soapwort</name>
    <name type="synonym">Lychnis saponaria</name>
    <dbReference type="NCBI Taxonomy" id="3572"/>
    <lineage>
        <taxon>Eukaryota</taxon>
        <taxon>Viridiplantae</taxon>
        <taxon>Streptophyta</taxon>
        <taxon>Embryophyta</taxon>
        <taxon>Tracheophyta</taxon>
        <taxon>Spermatophyta</taxon>
        <taxon>Magnoliopsida</taxon>
        <taxon>eudicotyledons</taxon>
        <taxon>Gunneridae</taxon>
        <taxon>Pentapetalae</taxon>
        <taxon>Caryophyllales</taxon>
        <taxon>Caryophyllaceae</taxon>
        <taxon>Caryophylleae</taxon>
        <taxon>Saponaria</taxon>
    </lineage>
</organism>
<dbReference type="PANTHER" id="PTHR46116:SF13">
    <property type="entry name" value="UBIQUITIN-CONJUGATING ENZYME E2 24-RELATED"/>
    <property type="match status" value="1"/>
</dbReference>
<dbReference type="Pfam" id="PF00179">
    <property type="entry name" value="UQ_con"/>
    <property type="match status" value="1"/>
</dbReference>
<dbReference type="GO" id="GO:0061631">
    <property type="term" value="F:ubiquitin conjugating enzyme activity"/>
    <property type="evidence" value="ECO:0007669"/>
    <property type="project" value="TreeGrafter"/>
</dbReference>